<dbReference type="OrthoDB" id="1600564at2759"/>
<dbReference type="InterPro" id="IPR036514">
    <property type="entry name" value="SGNH_hydro_sf"/>
</dbReference>
<comment type="caution">
    <text evidence="2">The sequence shown here is derived from an EMBL/GenBank/DDBJ whole genome shotgun (WGS) entry which is preliminary data.</text>
</comment>
<dbReference type="OMA" id="CALFFND"/>
<proteinExistence type="inferred from homology"/>
<dbReference type="AlphaFoldDB" id="A0A200QKZ5"/>
<dbReference type="PANTHER" id="PTHR45642:SF7">
    <property type="entry name" value="GDSL ESTERASE_LIPASE"/>
    <property type="match status" value="1"/>
</dbReference>
<dbReference type="EMBL" id="MVGT01001732">
    <property type="protein sequence ID" value="OVA11087.1"/>
    <property type="molecule type" value="Genomic_DNA"/>
</dbReference>
<dbReference type="InParanoid" id="A0A200QKZ5"/>
<name>A0A200QKZ5_MACCD</name>
<gene>
    <name evidence="2" type="ORF">BVC80_1741g73</name>
</gene>
<comment type="similarity">
    <text evidence="1">Belongs to the 'GDSL' lipolytic enzyme family.</text>
</comment>
<dbReference type="GO" id="GO:0016788">
    <property type="term" value="F:hydrolase activity, acting on ester bonds"/>
    <property type="evidence" value="ECO:0007669"/>
    <property type="project" value="InterPro"/>
</dbReference>
<protein>
    <submittedName>
        <fullName evidence="2">Lipase</fullName>
    </submittedName>
</protein>
<dbReference type="Gene3D" id="3.40.50.1110">
    <property type="entry name" value="SGNH hydrolase"/>
    <property type="match status" value="1"/>
</dbReference>
<accession>A0A200QKZ5</accession>
<dbReference type="STRING" id="56857.A0A200QKZ5"/>
<evidence type="ECO:0000313" key="3">
    <source>
        <dbReference type="Proteomes" id="UP000195402"/>
    </source>
</evidence>
<dbReference type="InterPro" id="IPR050592">
    <property type="entry name" value="GDSL_lipolytic_enzyme"/>
</dbReference>
<evidence type="ECO:0000256" key="1">
    <source>
        <dbReference type="ARBA" id="ARBA00008668"/>
    </source>
</evidence>
<sequence length="127" mass="13703">MPLVKTLTGETSGCADSYNNASFSFNTKARNALATINKSGLGIKTVFVDAYATIQNAMNNPTKYGFTETSKGCCGSGTIEFGDTCKGMSTCKDPSKYVFWDAVHPTEKMYRIIADEALRSVSSKILV</sequence>
<dbReference type="Proteomes" id="UP000195402">
    <property type="component" value="Unassembled WGS sequence"/>
</dbReference>
<reference evidence="2 3" key="1">
    <citation type="journal article" date="2017" name="Mol. Plant">
        <title>The Genome of Medicinal Plant Macleaya cordata Provides New Insights into Benzylisoquinoline Alkaloids Metabolism.</title>
        <authorList>
            <person name="Liu X."/>
            <person name="Liu Y."/>
            <person name="Huang P."/>
            <person name="Ma Y."/>
            <person name="Qing Z."/>
            <person name="Tang Q."/>
            <person name="Cao H."/>
            <person name="Cheng P."/>
            <person name="Zheng Y."/>
            <person name="Yuan Z."/>
            <person name="Zhou Y."/>
            <person name="Liu J."/>
            <person name="Tang Z."/>
            <person name="Zhuo Y."/>
            <person name="Zhang Y."/>
            <person name="Yu L."/>
            <person name="Huang J."/>
            <person name="Yang P."/>
            <person name="Peng Q."/>
            <person name="Zhang J."/>
            <person name="Jiang W."/>
            <person name="Zhang Z."/>
            <person name="Lin K."/>
            <person name="Ro D.K."/>
            <person name="Chen X."/>
            <person name="Xiong X."/>
            <person name="Shang Y."/>
            <person name="Huang S."/>
            <person name="Zeng J."/>
        </authorList>
    </citation>
    <scope>NUCLEOTIDE SEQUENCE [LARGE SCALE GENOMIC DNA]</scope>
    <source>
        <strain evidence="3">cv. BLH2017</strain>
        <tissue evidence="2">Root</tissue>
    </source>
</reference>
<organism evidence="2 3">
    <name type="scientific">Macleaya cordata</name>
    <name type="common">Five-seeded plume-poppy</name>
    <name type="synonym">Bocconia cordata</name>
    <dbReference type="NCBI Taxonomy" id="56857"/>
    <lineage>
        <taxon>Eukaryota</taxon>
        <taxon>Viridiplantae</taxon>
        <taxon>Streptophyta</taxon>
        <taxon>Embryophyta</taxon>
        <taxon>Tracheophyta</taxon>
        <taxon>Spermatophyta</taxon>
        <taxon>Magnoliopsida</taxon>
        <taxon>Ranunculales</taxon>
        <taxon>Papaveraceae</taxon>
        <taxon>Papaveroideae</taxon>
        <taxon>Macleaya</taxon>
    </lineage>
</organism>
<dbReference type="PANTHER" id="PTHR45642">
    <property type="entry name" value="GDSL ESTERASE/LIPASE EXL3"/>
    <property type="match status" value="1"/>
</dbReference>
<dbReference type="InterPro" id="IPR001087">
    <property type="entry name" value="GDSL"/>
</dbReference>
<dbReference type="SUPFAM" id="SSF52266">
    <property type="entry name" value="SGNH hydrolase"/>
    <property type="match status" value="1"/>
</dbReference>
<keyword evidence="3" id="KW-1185">Reference proteome</keyword>
<dbReference type="Pfam" id="PF00657">
    <property type="entry name" value="Lipase_GDSL"/>
    <property type="match status" value="1"/>
</dbReference>
<evidence type="ECO:0000313" key="2">
    <source>
        <dbReference type="EMBL" id="OVA11087.1"/>
    </source>
</evidence>